<dbReference type="HOGENOM" id="CLU_001265_10_13_10"/>
<dbReference type="GeneID" id="98068787"/>
<evidence type="ECO:0000256" key="4">
    <source>
        <dbReference type="SAM" id="Phobius"/>
    </source>
</evidence>
<feature type="transmembrane region" description="Helical" evidence="4">
    <location>
        <begin position="370"/>
        <end position="387"/>
    </location>
</feature>
<dbReference type="Proteomes" id="UP000004892">
    <property type="component" value="Unassembled WGS sequence"/>
</dbReference>
<gene>
    <name evidence="6" type="ORF">HMPREF9449_01203</name>
</gene>
<evidence type="ECO:0000313" key="6">
    <source>
        <dbReference type="EMBL" id="EHP48840.1"/>
    </source>
</evidence>
<dbReference type="InterPro" id="IPR052714">
    <property type="entry name" value="MFS_Exporter"/>
</dbReference>
<dbReference type="RefSeq" id="WP_009136351.1">
    <property type="nucleotide sequence ID" value="NZ_JH594596.1"/>
</dbReference>
<feature type="transmembrane region" description="Helical" evidence="4">
    <location>
        <begin position="136"/>
        <end position="157"/>
    </location>
</feature>
<accession>H1DG17</accession>
<evidence type="ECO:0000256" key="3">
    <source>
        <dbReference type="ARBA" id="ARBA00023136"/>
    </source>
</evidence>
<dbReference type="PANTHER" id="PTHR23531:SF1">
    <property type="entry name" value="QUINOLENE RESISTANCE PROTEIN NORA"/>
    <property type="match status" value="1"/>
</dbReference>
<feature type="transmembrane region" description="Helical" evidence="4">
    <location>
        <begin position="12"/>
        <end position="35"/>
    </location>
</feature>
<feature type="domain" description="Major facilitator superfamily (MFS) profile" evidence="5">
    <location>
        <begin position="10"/>
        <end position="393"/>
    </location>
</feature>
<feature type="transmembrane region" description="Helical" evidence="4">
    <location>
        <begin position="106"/>
        <end position="124"/>
    </location>
</feature>
<dbReference type="SUPFAM" id="SSF103473">
    <property type="entry name" value="MFS general substrate transporter"/>
    <property type="match status" value="1"/>
</dbReference>
<keyword evidence="7" id="KW-1185">Reference proteome</keyword>
<protein>
    <recommendedName>
        <fullName evidence="5">Major facilitator superfamily (MFS) profile domain-containing protein</fullName>
    </recommendedName>
</protein>
<organism evidence="6 7">
    <name type="scientific">Odoribacter laneus YIT 12061</name>
    <dbReference type="NCBI Taxonomy" id="742817"/>
    <lineage>
        <taxon>Bacteria</taxon>
        <taxon>Pseudomonadati</taxon>
        <taxon>Bacteroidota</taxon>
        <taxon>Bacteroidia</taxon>
        <taxon>Bacteroidales</taxon>
        <taxon>Odoribacteraceae</taxon>
        <taxon>Odoribacter</taxon>
    </lineage>
</organism>
<comment type="caution">
    <text evidence="6">The sequence shown here is derived from an EMBL/GenBank/DDBJ whole genome shotgun (WGS) entry which is preliminary data.</text>
</comment>
<evidence type="ECO:0000256" key="1">
    <source>
        <dbReference type="ARBA" id="ARBA00022692"/>
    </source>
</evidence>
<dbReference type="AlphaFoldDB" id="H1DG17"/>
<evidence type="ECO:0000256" key="2">
    <source>
        <dbReference type="ARBA" id="ARBA00022989"/>
    </source>
</evidence>
<dbReference type="InterPro" id="IPR011701">
    <property type="entry name" value="MFS"/>
</dbReference>
<keyword evidence="2 4" id="KW-1133">Transmembrane helix</keyword>
<feature type="transmembrane region" description="Helical" evidence="4">
    <location>
        <begin position="203"/>
        <end position="223"/>
    </location>
</feature>
<feature type="transmembrane region" description="Helical" evidence="4">
    <location>
        <begin position="270"/>
        <end position="288"/>
    </location>
</feature>
<proteinExistence type="predicted"/>
<dbReference type="Pfam" id="PF07690">
    <property type="entry name" value="MFS_1"/>
    <property type="match status" value="1"/>
</dbReference>
<dbReference type="PATRIC" id="fig|742817.3.peg.1279"/>
<dbReference type="InterPro" id="IPR036259">
    <property type="entry name" value="MFS_trans_sf"/>
</dbReference>
<name>H1DG17_9BACT</name>
<feature type="transmembrane region" description="Helical" evidence="4">
    <location>
        <begin position="342"/>
        <end position="364"/>
    </location>
</feature>
<feature type="transmembrane region" description="Helical" evidence="4">
    <location>
        <begin position="163"/>
        <end position="183"/>
    </location>
</feature>
<dbReference type="CDD" id="cd17489">
    <property type="entry name" value="MFS_YfcJ_like"/>
    <property type="match status" value="1"/>
</dbReference>
<dbReference type="EMBL" id="ADMC01000017">
    <property type="protein sequence ID" value="EHP48840.1"/>
    <property type="molecule type" value="Genomic_DNA"/>
</dbReference>
<dbReference type="PANTHER" id="PTHR23531">
    <property type="entry name" value="QUINOLENE RESISTANCE PROTEIN NORA"/>
    <property type="match status" value="1"/>
</dbReference>
<feature type="transmembrane region" description="Helical" evidence="4">
    <location>
        <begin position="235"/>
        <end position="258"/>
    </location>
</feature>
<feature type="transmembrane region" description="Helical" evidence="4">
    <location>
        <begin position="47"/>
        <end position="65"/>
    </location>
</feature>
<dbReference type="eggNOG" id="COG2814">
    <property type="taxonomic scope" value="Bacteria"/>
</dbReference>
<feature type="transmembrane region" description="Helical" evidence="4">
    <location>
        <begin position="308"/>
        <end position="330"/>
    </location>
</feature>
<dbReference type="GO" id="GO:0022857">
    <property type="term" value="F:transmembrane transporter activity"/>
    <property type="evidence" value="ECO:0007669"/>
    <property type="project" value="InterPro"/>
</dbReference>
<dbReference type="InterPro" id="IPR020846">
    <property type="entry name" value="MFS_dom"/>
</dbReference>
<feature type="transmembrane region" description="Helical" evidence="4">
    <location>
        <begin position="77"/>
        <end position="100"/>
    </location>
</feature>
<dbReference type="PROSITE" id="PS50850">
    <property type="entry name" value="MFS"/>
    <property type="match status" value="1"/>
</dbReference>
<reference evidence="6 7" key="1">
    <citation type="submission" date="2012-01" db="EMBL/GenBank/DDBJ databases">
        <title>The Genome Sequence of Odoribacter laneus YIT 12061.</title>
        <authorList>
            <consortium name="The Broad Institute Genome Sequencing Platform"/>
            <person name="Earl A."/>
            <person name="Ward D."/>
            <person name="Feldgarden M."/>
            <person name="Gevers D."/>
            <person name="Morotomi M."/>
            <person name="Young S.K."/>
            <person name="Zeng Q."/>
            <person name="Gargeya S."/>
            <person name="Fitzgerald M."/>
            <person name="Haas B."/>
            <person name="Abouelleil A."/>
            <person name="Alvarado L."/>
            <person name="Arachchi H.M."/>
            <person name="Berlin A."/>
            <person name="Chapman S.B."/>
            <person name="Gearin G."/>
            <person name="Goldberg J."/>
            <person name="Griggs A."/>
            <person name="Gujja S."/>
            <person name="Hansen M."/>
            <person name="Heiman D."/>
            <person name="Howarth C."/>
            <person name="Larimer J."/>
            <person name="Lui A."/>
            <person name="MacDonald P.J.P."/>
            <person name="McCowen C."/>
            <person name="Montmayeur A."/>
            <person name="Murphy C."/>
            <person name="Neiman D."/>
            <person name="Pearson M."/>
            <person name="Priest M."/>
            <person name="Roberts A."/>
            <person name="Saif S."/>
            <person name="Shea T."/>
            <person name="Sisk P."/>
            <person name="Stolte C."/>
            <person name="Sykes S."/>
            <person name="Wortman J."/>
            <person name="Nusbaum C."/>
            <person name="Birren B."/>
        </authorList>
    </citation>
    <scope>NUCLEOTIDE SEQUENCE [LARGE SCALE GENOMIC DNA]</scope>
    <source>
        <strain evidence="6 7">YIT 12061</strain>
    </source>
</reference>
<sequence>MAKDKLLSPNFCYILAANFLLFFAFYLLLPVLPFYLKEQFMAGKSMIGFILSCYTLACLCIRPFSGYLLDTFSRKPLYLLSYLVFTIIFGGYMIAGALALFITLRIVHGAAFGMVSVAGNTIVIDILPSSRRGEGLGYYGLANNIAMSFGPMAGLFMHGTCSYAFIFSCSLISGSLGLIMASLVRTPYKQPIKREPLSLDRFFLLKGLPAGVSLLLLSIPYGMTTSYIAMYAEEIGIQTSSGLYFTFMAVGLAVSRIFSGRQVDKGRITLVISLGMYLASASFFALSACERLMLWNATFTSHLFLGIALLQGVAFGTMFPAFNTLFVNLAPNSQRGTATSTYLTSWDVGIGIGLMSGGTIAQVFNGFNHAYLFGACLTVISAFYFVWKAGPHFNRNKLR</sequence>
<keyword evidence="1 4" id="KW-0812">Transmembrane</keyword>
<dbReference type="Gene3D" id="1.20.1250.20">
    <property type="entry name" value="MFS general substrate transporter like domains"/>
    <property type="match status" value="1"/>
</dbReference>
<evidence type="ECO:0000259" key="5">
    <source>
        <dbReference type="PROSITE" id="PS50850"/>
    </source>
</evidence>
<keyword evidence="3 4" id="KW-0472">Membrane</keyword>
<dbReference type="STRING" id="742817.HMPREF9449_01203"/>
<evidence type="ECO:0000313" key="7">
    <source>
        <dbReference type="Proteomes" id="UP000004892"/>
    </source>
</evidence>